<sequence length="548" mass="60877">MTKKFLILALAVILLTLTGVAGVAAAGISDVSRSEGTVGSELTITGSGFGDKRGEVLLGDDKLQVLDWSDTEITCKVFKVHPAGEYTITVLVQGDKKAADPMTYSSFTIKKPEISVDRLTLDGEIVTVEGDFFGDKQGVIRLAYVDVAEGMEIEIEKGKIVDWSMDSITFRVPEGLIGRFILAVDTVIGTDYALLDLDGSAPLVGMVWPDGWGQYESTDNARGVYYNDQLYVFSLWYSSTNVFSDNFYRIEVRTFKDGVLSGASQLWDGTSYAEPAPLVVQYPGGPEKLFVFVTGRNGNLYFTRLNGNVWEDGDWLKIQDTFTGVTPTTKAEGWEVAPVFNPITNRIYVYYAKDYKDYLYFVYSDNFGYDWHYGGKVYDSPVVTSSPGAVFYVPPDIPSTDVLLAVQDTSQQIRLCHIAMSSVFSSEILDTGNVENMGRPFLTDIGDGTIALVYGENHSPNAVINGDWFLPYIKKFNKTTGVWSDGYQLYALPDLGTAQGTYTFQWQPNGAMYNDNFYLFYGFELTAWYSDDTNDGPWWKFKVADLGP</sequence>
<dbReference type="Gene3D" id="2.60.40.10">
    <property type="entry name" value="Immunoglobulins"/>
    <property type="match status" value="1"/>
</dbReference>
<dbReference type="InterPro" id="IPR014756">
    <property type="entry name" value="Ig_E-set"/>
</dbReference>
<dbReference type="Proteomes" id="UP001163096">
    <property type="component" value="Chromosome"/>
</dbReference>
<dbReference type="AlphaFoldDB" id="A0A9X9T6T1"/>
<dbReference type="RefSeq" id="WP_268185512.1">
    <property type="nucleotide sequence ID" value="NZ_CP113361.1"/>
</dbReference>
<dbReference type="Pfam" id="PF01833">
    <property type="entry name" value="TIG"/>
    <property type="match status" value="1"/>
</dbReference>
<feature type="domain" description="IPT/TIG" evidence="1">
    <location>
        <begin position="28"/>
        <end position="105"/>
    </location>
</feature>
<evidence type="ECO:0000313" key="3">
    <source>
        <dbReference type="Proteomes" id="UP001163096"/>
    </source>
</evidence>
<dbReference type="InterPro" id="IPR002909">
    <property type="entry name" value="IPT_dom"/>
</dbReference>
<proteinExistence type="predicted"/>
<gene>
    <name evidence="2" type="ORF">OU421_07820</name>
</gene>
<name>A0A9X9T6T1_METOG</name>
<protein>
    <submittedName>
        <fullName evidence="2">IPT/TIG domain-containing protein</fullName>
    </submittedName>
</protein>
<keyword evidence="3" id="KW-1185">Reference proteome</keyword>
<accession>A0A9X9T6T1</accession>
<evidence type="ECO:0000259" key="1">
    <source>
        <dbReference type="Pfam" id="PF01833"/>
    </source>
</evidence>
<dbReference type="SUPFAM" id="SSF81296">
    <property type="entry name" value="E set domains"/>
    <property type="match status" value="1"/>
</dbReference>
<dbReference type="EMBL" id="CP113361">
    <property type="protein sequence ID" value="WAI00339.1"/>
    <property type="molecule type" value="Genomic_DNA"/>
</dbReference>
<reference evidence="2" key="1">
    <citation type="submission" date="2022-11" db="EMBL/GenBank/DDBJ databases">
        <title>Complete genome sequence of Methanogenium organophilum DSM 3596.</title>
        <authorList>
            <person name="Chen S.-C."/>
            <person name="Lai S.-J."/>
            <person name="You Y.-T."/>
        </authorList>
    </citation>
    <scope>NUCLEOTIDE SEQUENCE</scope>
    <source>
        <strain evidence="2">DSM 3596</strain>
    </source>
</reference>
<organism evidence="2 3">
    <name type="scientific">Methanogenium organophilum</name>
    <dbReference type="NCBI Taxonomy" id="2199"/>
    <lineage>
        <taxon>Archaea</taxon>
        <taxon>Methanobacteriati</taxon>
        <taxon>Methanobacteriota</taxon>
        <taxon>Stenosarchaea group</taxon>
        <taxon>Methanomicrobia</taxon>
        <taxon>Methanomicrobiales</taxon>
        <taxon>Methanomicrobiaceae</taxon>
        <taxon>Methanogenium</taxon>
    </lineage>
</organism>
<evidence type="ECO:0000313" key="2">
    <source>
        <dbReference type="EMBL" id="WAI00339.1"/>
    </source>
</evidence>
<dbReference type="GeneID" id="76835000"/>
<dbReference type="InterPro" id="IPR013783">
    <property type="entry name" value="Ig-like_fold"/>
</dbReference>
<dbReference type="KEGG" id="mou:OU421_07820"/>